<sequence length="69" mass="7956">MYENNVYIKHYAEVKKYPGDIGVQLDQYDNAHGLKHNALARAQYKHWRSVQTGVPELMSVADRKLLGLL</sequence>
<dbReference type="EMBL" id="BK015894">
    <property type="protein sequence ID" value="DAD72125.1"/>
    <property type="molecule type" value="Genomic_DNA"/>
</dbReference>
<name>A0A8S5LPZ9_9CAUD</name>
<accession>A0A8S5LPZ9</accession>
<organism evidence="1">
    <name type="scientific">Myoviridae sp. ctOyc4</name>
    <dbReference type="NCBI Taxonomy" id="2827606"/>
    <lineage>
        <taxon>Viruses</taxon>
        <taxon>Duplodnaviria</taxon>
        <taxon>Heunggongvirae</taxon>
        <taxon>Uroviricota</taxon>
        <taxon>Caudoviricetes</taxon>
    </lineage>
</organism>
<protein>
    <submittedName>
        <fullName evidence="1">Uncharacterized protein</fullName>
    </submittedName>
</protein>
<reference evidence="1" key="1">
    <citation type="journal article" date="2021" name="Proc. Natl. Acad. Sci. U.S.A.">
        <title>A Catalog of Tens of Thousands of Viruses from Human Metagenomes Reveals Hidden Associations with Chronic Diseases.</title>
        <authorList>
            <person name="Tisza M.J."/>
            <person name="Buck C.B."/>
        </authorList>
    </citation>
    <scope>NUCLEOTIDE SEQUENCE</scope>
    <source>
        <strain evidence="1">CtOyc4</strain>
    </source>
</reference>
<proteinExistence type="predicted"/>
<evidence type="ECO:0000313" key="1">
    <source>
        <dbReference type="EMBL" id="DAD72125.1"/>
    </source>
</evidence>